<reference evidence="1" key="1">
    <citation type="journal article" date="2021" name="Proc. Natl. Acad. Sci. U.S.A.">
        <title>A Catalog of Tens of Thousands of Viruses from Human Metagenomes Reveals Hidden Associations with Chronic Diseases.</title>
        <authorList>
            <person name="Tisza M.J."/>
            <person name="Buck C.B."/>
        </authorList>
    </citation>
    <scope>NUCLEOTIDE SEQUENCE</scope>
    <source>
        <strain evidence="1">Ctnpt50</strain>
    </source>
</reference>
<sequence length="217" mass="25287">MENKNKEISKNLLTKWGFCVILHMNKKTIGGLSVKNKEIKAVYDSFIKDGTETTEELEDSFLPSVKNKDAKRKLLGKMKEIWLEKIQNQLLDEFTISFYDLEIEFLKSLPNEKIKRLFYSLLCFEKLHWHESGWIRFEIDELAEIGGLKTLKCEDFADLVPFGLKMRVTGSKNAVSTYYSIGWTIDKQTGKYRWKKVMDVLGTECAEKFWEVVNGTC</sequence>
<name>A0A8S5SEF3_9CAUD</name>
<dbReference type="EMBL" id="BK032577">
    <property type="protein sequence ID" value="DAF49058.1"/>
    <property type="molecule type" value="Genomic_DNA"/>
</dbReference>
<protein>
    <submittedName>
        <fullName evidence="1">Uncharacterized protein</fullName>
    </submittedName>
</protein>
<evidence type="ECO:0000313" key="1">
    <source>
        <dbReference type="EMBL" id="DAF49058.1"/>
    </source>
</evidence>
<organism evidence="1">
    <name type="scientific">Siphoviridae sp. ctnpt50</name>
    <dbReference type="NCBI Taxonomy" id="2827941"/>
    <lineage>
        <taxon>Viruses</taxon>
        <taxon>Duplodnaviria</taxon>
        <taxon>Heunggongvirae</taxon>
        <taxon>Uroviricota</taxon>
        <taxon>Caudoviricetes</taxon>
    </lineage>
</organism>
<proteinExistence type="predicted"/>
<accession>A0A8S5SEF3</accession>